<keyword evidence="2" id="KW-0472">Membrane</keyword>
<dbReference type="RefSeq" id="WP_009495244.1">
    <property type="nucleotide sequence ID" value="NZ_AMZQ01000009.1"/>
</dbReference>
<name>M5IEV4_9BACT</name>
<protein>
    <submittedName>
        <fullName evidence="3">Uncharacterized protein</fullName>
    </submittedName>
</protein>
<feature type="transmembrane region" description="Helical" evidence="2">
    <location>
        <begin position="99"/>
        <end position="119"/>
    </location>
</feature>
<keyword evidence="2" id="KW-0812">Transmembrane</keyword>
<reference evidence="3 4" key="1">
    <citation type="journal article" date="2013" name="Genome Announc.">
        <title>Genome Sequence of Campylobacter showae UNSWCD, Isolated from a Patient with Crohn's Disease.</title>
        <authorList>
            <person name="Tay A.P."/>
            <person name="Kaakoush N.O."/>
            <person name="Deshpande N.P."/>
            <person name="Chen Z."/>
            <person name="Mitchell H."/>
            <person name="Wilkins M.R."/>
        </authorList>
    </citation>
    <scope>NUCLEOTIDE SEQUENCE [LARGE SCALE GENOMIC DNA]</scope>
    <source>
        <strain evidence="3 4">CSUNSWCD</strain>
    </source>
</reference>
<feature type="compositionally biased region" description="Polar residues" evidence="1">
    <location>
        <begin position="258"/>
        <end position="272"/>
    </location>
</feature>
<evidence type="ECO:0000256" key="2">
    <source>
        <dbReference type="SAM" id="Phobius"/>
    </source>
</evidence>
<dbReference type="EMBL" id="AMZQ01000009">
    <property type="protein sequence ID" value="EKU10942.1"/>
    <property type="molecule type" value="Genomic_DNA"/>
</dbReference>
<evidence type="ECO:0000256" key="1">
    <source>
        <dbReference type="SAM" id="MobiDB-lite"/>
    </source>
</evidence>
<evidence type="ECO:0000313" key="3">
    <source>
        <dbReference type="EMBL" id="EKU10942.1"/>
    </source>
</evidence>
<feature type="transmembrane region" description="Helical" evidence="2">
    <location>
        <begin position="178"/>
        <end position="198"/>
    </location>
</feature>
<dbReference type="Proteomes" id="UP000011939">
    <property type="component" value="Unassembled WGS sequence"/>
</dbReference>
<dbReference type="PATRIC" id="fig|1244083.3.peg.1688"/>
<dbReference type="eggNOG" id="ENOG50319TZ">
    <property type="taxonomic scope" value="Bacteria"/>
</dbReference>
<keyword evidence="2" id="KW-1133">Transmembrane helix</keyword>
<comment type="caution">
    <text evidence="3">The sequence shown here is derived from an EMBL/GenBank/DDBJ whole genome shotgun (WGS) entry which is preliminary data.</text>
</comment>
<accession>M5IEV4</accession>
<feature type="region of interest" description="Disordered" evidence="1">
    <location>
        <begin position="241"/>
        <end position="278"/>
    </location>
</feature>
<dbReference type="STRING" id="1244083.CSUNSWCD_2438"/>
<dbReference type="AlphaFoldDB" id="M5IEV4"/>
<feature type="compositionally biased region" description="Polar residues" evidence="1">
    <location>
        <begin position="241"/>
        <end position="251"/>
    </location>
</feature>
<sequence length="278" mass="31105">MFGFLKCRAKAANDKCPEKSAIDLDIRDKNLAAKKIENYEKNLKLNLEAKRKDLDNITTSIIPFQLTLIRMFLWLSFSSLGAVFYFVKPDRIINVCQAYFLVLISLTVICTAIVCLMAIKESADRPTAHLDNNYFRDNINQDDYEHVNGLIAMLDVTTKALDIAAKSMAKAGKMLRRAIYLSLATLFFIFSLAVVSIYPMKGGENMAEEQKDVKVSTDLTNDTRPAFKSVAEIKPAVLQANNRESINNESWTEGGGYNITSSDQNQTDTATSGDKDKK</sequence>
<feature type="transmembrane region" description="Helical" evidence="2">
    <location>
        <begin position="68"/>
        <end position="87"/>
    </location>
</feature>
<organism evidence="3 4">
    <name type="scientific">Campylobacter showae CSUNSWCD</name>
    <dbReference type="NCBI Taxonomy" id="1244083"/>
    <lineage>
        <taxon>Bacteria</taxon>
        <taxon>Pseudomonadati</taxon>
        <taxon>Campylobacterota</taxon>
        <taxon>Epsilonproteobacteria</taxon>
        <taxon>Campylobacterales</taxon>
        <taxon>Campylobacteraceae</taxon>
        <taxon>Campylobacter</taxon>
    </lineage>
</organism>
<gene>
    <name evidence="3" type="ORF">CSUNSWCD_2438</name>
</gene>
<evidence type="ECO:0000313" key="4">
    <source>
        <dbReference type="Proteomes" id="UP000011939"/>
    </source>
</evidence>
<proteinExistence type="predicted"/>